<evidence type="ECO:0000313" key="2">
    <source>
        <dbReference type="Proteomes" id="UP000219281"/>
    </source>
</evidence>
<evidence type="ECO:0000313" key="1">
    <source>
        <dbReference type="EMBL" id="SOD20040.1"/>
    </source>
</evidence>
<organism evidence="1 2">
    <name type="scientific">Pedobacter xixiisoli</name>
    <dbReference type="NCBI Taxonomy" id="1476464"/>
    <lineage>
        <taxon>Bacteria</taxon>
        <taxon>Pseudomonadati</taxon>
        <taxon>Bacteroidota</taxon>
        <taxon>Sphingobacteriia</taxon>
        <taxon>Sphingobacteriales</taxon>
        <taxon>Sphingobacteriaceae</taxon>
        <taxon>Pedobacter</taxon>
    </lineage>
</organism>
<dbReference type="Proteomes" id="UP000219281">
    <property type="component" value="Unassembled WGS sequence"/>
</dbReference>
<reference evidence="2" key="1">
    <citation type="submission" date="2017-09" db="EMBL/GenBank/DDBJ databases">
        <authorList>
            <person name="Varghese N."/>
            <person name="Submissions S."/>
        </authorList>
    </citation>
    <scope>NUCLEOTIDE SEQUENCE [LARGE SCALE GENOMIC DNA]</scope>
    <source>
        <strain evidence="2">CGMCC 1.12803</strain>
    </source>
</reference>
<protein>
    <submittedName>
        <fullName evidence="1">Uncharacterized protein</fullName>
    </submittedName>
</protein>
<proteinExistence type="predicted"/>
<dbReference type="EMBL" id="OCMT01000004">
    <property type="protein sequence ID" value="SOD20040.1"/>
    <property type="molecule type" value="Genomic_DNA"/>
</dbReference>
<gene>
    <name evidence="1" type="ORF">SAMN06297358_3749</name>
</gene>
<name>A0A286ADQ6_9SPHI</name>
<dbReference type="AlphaFoldDB" id="A0A286ADQ6"/>
<keyword evidence="2" id="KW-1185">Reference proteome</keyword>
<sequence>MSDLRFVILSLLEETIIVAAIVIRKSKIVNYSIGNNCSNAIPLLPFNKINESFQFCV</sequence>
<accession>A0A286ADQ6</accession>